<protein>
    <submittedName>
        <fullName evidence="1">Uncharacterized protein</fullName>
    </submittedName>
</protein>
<accession>A0A382G6B3</accession>
<gene>
    <name evidence="1" type="ORF">METZ01_LOCUS223018</name>
</gene>
<dbReference type="EMBL" id="UINC01053540">
    <property type="protein sequence ID" value="SVB70164.1"/>
    <property type="molecule type" value="Genomic_DNA"/>
</dbReference>
<reference evidence="1" key="1">
    <citation type="submission" date="2018-05" db="EMBL/GenBank/DDBJ databases">
        <authorList>
            <person name="Lanie J.A."/>
            <person name="Ng W.-L."/>
            <person name="Kazmierczak K.M."/>
            <person name="Andrzejewski T.M."/>
            <person name="Davidsen T.M."/>
            <person name="Wayne K.J."/>
            <person name="Tettelin H."/>
            <person name="Glass J.I."/>
            <person name="Rusch D."/>
            <person name="Podicherti R."/>
            <person name="Tsui H.-C.T."/>
            <person name="Winkler M.E."/>
        </authorList>
    </citation>
    <scope>NUCLEOTIDE SEQUENCE</scope>
</reference>
<organism evidence="1">
    <name type="scientific">marine metagenome</name>
    <dbReference type="NCBI Taxonomy" id="408172"/>
    <lineage>
        <taxon>unclassified sequences</taxon>
        <taxon>metagenomes</taxon>
        <taxon>ecological metagenomes</taxon>
    </lineage>
</organism>
<dbReference type="AlphaFoldDB" id="A0A382G6B3"/>
<name>A0A382G6B3_9ZZZZ</name>
<proteinExistence type="predicted"/>
<sequence>MKQQLWIKFLNKKLVKHGTRVYAKVISKGFSNENIEIMKELSVLDANEDGGIGHFVRDHTENFTFNYGSIKEVDSMTPERLAKAYKIK</sequence>
<evidence type="ECO:0000313" key="1">
    <source>
        <dbReference type="EMBL" id="SVB70164.1"/>
    </source>
</evidence>